<dbReference type="CDD" id="cd00590">
    <property type="entry name" value="RRM_SF"/>
    <property type="match status" value="1"/>
</dbReference>
<reference evidence="5 6" key="1">
    <citation type="submission" date="2013-09" db="EMBL/GenBank/DDBJ databases">
        <title>Corchorus capsularis genome sequencing.</title>
        <authorList>
            <person name="Alam M."/>
            <person name="Haque M.S."/>
            <person name="Islam M.S."/>
            <person name="Emdad E.M."/>
            <person name="Islam M.M."/>
            <person name="Ahmed B."/>
            <person name="Halim A."/>
            <person name="Hossen Q.M.M."/>
            <person name="Hossain M.Z."/>
            <person name="Ahmed R."/>
            <person name="Khan M.M."/>
            <person name="Islam R."/>
            <person name="Rashid M.M."/>
            <person name="Khan S.A."/>
            <person name="Rahman M.S."/>
            <person name="Alam M."/>
        </authorList>
    </citation>
    <scope>NUCLEOTIDE SEQUENCE [LARGE SCALE GENOMIC DNA]</scope>
    <source>
        <strain evidence="6">cv. CVL-1</strain>
        <tissue evidence="5">Whole seedling</tissue>
    </source>
</reference>
<sequence>MEKEQKNPQLVRLLKLQHLLLLLLGFRSIDPAGAGATQTNNTDVVELEKRHDVVRERRKRKVFEVIVGGLDKDATEDDIRKVFSQIGEVVEVRLMMTLFVVARLAGIYPATDSSDLVALLA</sequence>
<dbReference type="InterPro" id="IPR012677">
    <property type="entry name" value="Nucleotide-bd_a/b_plait_sf"/>
</dbReference>
<protein>
    <recommendedName>
        <fullName evidence="4">RRM domain-containing protein</fullName>
    </recommendedName>
</protein>
<accession>A0A1R3FZN7</accession>
<dbReference type="AlphaFoldDB" id="A0A1R3FZN7"/>
<evidence type="ECO:0000313" key="6">
    <source>
        <dbReference type="Proteomes" id="UP000188268"/>
    </source>
</evidence>
<evidence type="ECO:0000259" key="4">
    <source>
        <dbReference type="PROSITE" id="PS50102"/>
    </source>
</evidence>
<dbReference type="InterPro" id="IPR000504">
    <property type="entry name" value="RRM_dom"/>
</dbReference>
<evidence type="ECO:0000256" key="3">
    <source>
        <dbReference type="SAM" id="SignalP"/>
    </source>
</evidence>
<organism evidence="5 6">
    <name type="scientific">Corchorus capsularis</name>
    <name type="common">Jute</name>
    <dbReference type="NCBI Taxonomy" id="210143"/>
    <lineage>
        <taxon>Eukaryota</taxon>
        <taxon>Viridiplantae</taxon>
        <taxon>Streptophyta</taxon>
        <taxon>Embryophyta</taxon>
        <taxon>Tracheophyta</taxon>
        <taxon>Spermatophyta</taxon>
        <taxon>Magnoliopsida</taxon>
        <taxon>eudicotyledons</taxon>
        <taxon>Gunneridae</taxon>
        <taxon>Pentapetalae</taxon>
        <taxon>rosids</taxon>
        <taxon>malvids</taxon>
        <taxon>Malvales</taxon>
        <taxon>Malvaceae</taxon>
        <taxon>Grewioideae</taxon>
        <taxon>Apeibeae</taxon>
        <taxon>Corchorus</taxon>
    </lineage>
</organism>
<dbReference type="Proteomes" id="UP000188268">
    <property type="component" value="Unassembled WGS sequence"/>
</dbReference>
<keyword evidence="1 2" id="KW-0694">RNA-binding</keyword>
<evidence type="ECO:0000313" key="5">
    <source>
        <dbReference type="EMBL" id="OMO51285.1"/>
    </source>
</evidence>
<gene>
    <name evidence="5" type="ORF">CCACVL1_29880</name>
</gene>
<dbReference type="GO" id="GO:0003723">
    <property type="term" value="F:RNA binding"/>
    <property type="evidence" value="ECO:0007669"/>
    <property type="project" value="UniProtKB-UniRule"/>
</dbReference>
<dbReference type="Gramene" id="OMO51285">
    <property type="protein sequence ID" value="OMO51285"/>
    <property type="gene ID" value="CCACVL1_29880"/>
</dbReference>
<comment type="caution">
    <text evidence="5">The sequence shown here is derived from an EMBL/GenBank/DDBJ whole genome shotgun (WGS) entry which is preliminary data.</text>
</comment>
<evidence type="ECO:0000256" key="1">
    <source>
        <dbReference type="ARBA" id="ARBA00022884"/>
    </source>
</evidence>
<evidence type="ECO:0000256" key="2">
    <source>
        <dbReference type="PROSITE-ProRule" id="PRU00176"/>
    </source>
</evidence>
<dbReference type="EMBL" id="AWWV01015870">
    <property type="protein sequence ID" value="OMO51285.1"/>
    <property type="molecule type" value="Genomic_DNA"/>
</dbReference>
<proteinExistence type="predicted"/>
<name>A0A1R3FZN7_COCAP</name>
<dbReference type="PROSITE" id="PS50102">
    <property type="entry name" value="RRM"/>
    <property type="match status" value="1"/>
</dbReference>
<dbReference type="InterPro" id="IPR035979">
    <property type="entry name" value="RBD_domain_sf"/>
</dbReference>
<feature type="chain" id="PRO_5012255339" description="RRM domain-containing protein" evidence="3">
    <location>
        <begin position="35"/>
        <end position="121"/>
    </location>
</feature>
<feature type="domain" description="RRM" evidence="4">
    <location>
        <begin position="63"/>
        <end position="100"/>
    </location>
</feature>
<dbReference type="Gene3D" id="3.30.70.330">
    <property type="match status" value="1"/>
</dbReference>
<dbReference type="STRING" id="210143.A0A1R3FZN7"/>
<dbReference type="PANTHER" id="PTHR21245">
    <property type="entry name" value="HETEROGENEOUS NUCLEAR RIBONUCLEOPROTEIN"/>
    <property type="match status" value="1"/>
</dbReference>
<feature type="signal peptide" evidence="3">
    <location>
        <begin position="1"/>
        <end position="34"/>
    </location>
</feature>
<dbReference type="Pfam" id="PF00076">
    <property type="entry name" value="RRM_1"/>
    <property type="match status" value="1"/>
</dbReference>
<keyword evidence="3" id="KW-0732">Signal</keyword>
<dbReference type="SUPFAM" id="SSF54928">
    <property type="entry name" value="RNA-binding domain, RBD"/>
    <property type="match status" value="1"/>
</dbReference>
<keyword evidence="6" id="KW-1185">Reference proteome</keyword>